<keyword evidence="2" id="KW-1185">Reference proteome</keyword>
<dbReference type="OMA" id="CEWIKEF"/>
<organism evidence="1 2">
    <name type="scientific">Solanum tuberosum</name>
    <name type="common">Potato</name>
    <dbReference type="NCBI Taxonomy" id="4113"/>
    <lineage>
        <taxon>Eukaryota</taxon>
        <taxon>Viridiplantae</taxon>
        <taxon>Streptophyta</taxon>
        <taxon>Embryophyta</taxon>
        <taxon>Tracheophyta</taxon>
        <taxon>Spermatophyta</taxon>
        <taxon>Magnoliopsida</taxon>
        <taxon>eudicotyledons</taxon>
        <taxon>Gunneridae</taxon>
        <taxon>Pentapetalae</taxon>
        <taxon>asterids</taxon>
        <taxon>lamiids</taxon>
        <taxon>Solanales</taxon>
        <taxon>Solanaceae</taxon>
        <taxon>Solanoideae</taxon>
        <taxon>Solaneae</taxon>
        <taxon>Solanum</taxon>
    </lineage>
</organism>
<protein>
    <recommendedName>
        <fullName evidence="3">Aminotransferase-like plant mobile domain-containing protein</fullName>
    </recommendedName>
</protein>
<dbReference type="PANTHER" id="PTHR36607">
    <property type="entry name" value="1,2-DIHYDROXY-3-KETO-5-METHYLTHIOPENTENE DIOXYGENASE 4"/>
    <property type="match status" value="1"/>
</dbReference>
<dbReference type="PaxDb" id="4113-PGSC0003DMT400095742"/>
<dbReference type="EnsemblPlants" id="PGSC0003DMT400095742">
    <property type="protein sequence ID" value="PGSC0003DMT400095742"/>
    <property type="gene ID" value="PGSC0003DMG400045313"/>
</dbReference>
<accession>M1DWZ2</accession>
<sequence>MIEVDNWSVPSSNFGNVSYIAGYWEWVEDVLPGQKENLELIKVYDVVYTSLFTYDYDNSMLHAFCELWLPSTSTLSTFIGEMSIFLWDFQPFGGLPVQGIDNLDTIVIDDNDFVDEDPNSASLSELAKQFDLQELYGDNLDNNVVADFTVDLNHLDVGAKGFYSSINDVMPSLELVPPRKSPSTFLDDKKFSQPNGINATEVVNNQTTHTKSFNPSSWPLRPGAHGFEKLESIIASTLEEIRKVDIIDISSLEDLVENFFKSYAEYDTLRSSKMTKDSHEKAIYDAQ</sequence>
<dbReference type="HOGENOM" id="CLU_971161_0_0_1"/>
<proteinExistence type="predicted"/>
<dbReference type="PANTHER" id="PTHR36607:SF20">
    <property type="entry name" value="AMINOTRANSFERASE-LIKE PLANT MOBILE DOMAIN-CONTAINING PROTEIN"/>
    <property type="match status" value="1"/>
</dbReference>
<reference evidence="2" key="1">
    <citation type="journal article" date="2011" name="Nature">
        <title>Genome sequence and analysis of the tuber crop potato.</title>
        <authorList>
            <consortium name="The Potato Genome Sequencing Consortium"/>
        </authorList>
    </citation>
    <scope>NUCLEOTIDE SEQUENCE [LARGE SCALE GENOMIC DNA]</scope>
    <source>
        <strain evidence="2">cv. DM1-3 516 R44</strain>
    </source>
</reference>
<evidence type="ECO:0008006" key="3">
    <source>
        <dbReference type="Google" id="ProtNLM"/>
    </source>
</evidence>
<evidence type="ECO:0000313" key="2">
    <source>
        <dbReference type="Proteomes" id="UP000011115"/>
    </source>
</evidence>
<dbReference type="Proteomes" id="UP000011115">
    <property type="component" value="Unassembled WGS sequence"/>
</dbReference>
<name>M1DWZ2_SOLTU</name>
<dbReference type="Gramene" id="PGSC0003DMT400095742">
    <property type="protein sequence ID" value="PGSC0003DMT400095742"/>
    <property type="gene ID" value="PGSC0003DMG400045313"/>
</dbReference>
<dbReference type="InParanoid" id="M1DWZ2"/>
<reference evidence="1" key="2">
    <citation type="submission" date="2015-06" db="UniProtKB">
        <authorList>
            <consortium name="EnsemblPlants"/>
        </authorList>
    </citation>
    <scope>IDENTIFICATION</scope>
    <source>
        <strain evidence="1">DM1-3 516 R44</strain>
    </source>
</reference>
<dbReference type="AlphaFoldDB" id="M1DWZ2"/>
<evidence type="ECO:0000313" key="1">
    <source>
        <dbReference type="EnsemblPlants" id="PGSC0003DMT400095742"/>
    </source>
</evidence>